<gene>
    <name evidence="1" type="ordered locus">ABC1093</name>
</gene>
<dbReference type="EMBL" id="AP006627">
    <property type="protein sequence ID" value="BAD63631.1"/>
    <property type="molecule type" value="Genomic_DNA"/>
</dbReference>
<keyword evidence="2" id="KW-1185">Reference proteome</keyword>
<protein>
    <submittedName>
        <fullName evidence="1">Uncharacterized protein</fullName>
    </submittedName>
</protein>
<dbReference type="AlphaFoldDB" id="Q5WJ24"/>
<reference evidence="2" key="4">
    <citation type="submission" date="2003-10" db="EMBL/GenBank/DDBJ databases">
        <title>The complete genome sequence of the alkaliphilic Bacillus clausii KSM-K16.</title>
        <authorList>
            <person name="Takaki Y."/>
            <person name="Kageyama Y."/>
            <person name="Shimamura S."/>
            <person name="Suzuki H."/>
            <person name="Nishi S."/>
            <person name="Hatada Y."/>
            <person name="Kawai S."/>
            <person name="Ito S."/>
            <person name="Horikoshi K."/>
        </authorList>
    </citation>
    <scope>NUCLEOTIDE SEQUENCE [LARGE SCALE GENOMIC DNA]</scope>
    <source>
        <strain evidence="2">KSM-K16</strain>
    </source>
</reference>
<dbReference type="KEGG" id="bcl:ABC1093"/>
<reference evidence="1 2" key="2">
    <citation type="journal article" date="1995" name="Appl. Microbiol. Biotechnol.">
        <title>Purification and properties of an alkaline protease from alkalophilic Bacillus sp. KSM-K16.</title>
        <authorList>
            <person name="Kobayashi T."/>
            <person name="Hakamada Y."/>
            <person name="Adachi S."/>
            <person name="Hitomi J."/>
            <person name="Yoshimatsu T."/>
            <person name="Koike K."/>
            <person name="Kawai S."/>
            <person name="Ito S."/>
        </authorList>
    </citation>
    <scope>NUCLEOTIDE SEQUENCE [LARGE SCALE GENOMIC DNA]</scope>
    <source>
        <strain evidence="1 2">KSM-K16</strain>
    </source>
</reference>
<evidence type="ECO:0000313" key="1">
    <source>
        <dbReference type="EMBL" id="BAD63631.1"/>
    </source>
</evidence>
<dbReference type="HOGENOM" id="CLU_1493385_0_0_9"/>
<proteinExistence type="predicted"/>
<reference evidence="1 2" key="1">
    <citation type="journal article" date="1994" name="J. Ferment. Bioeng.">
        <title>Molecular cloning and nucleotide sequence of the gene for an alkaline protease from the alkalophilic Bacillus sp. KSM-K16.</title>
        <authorList>
            <person name="Hakamada Y."/>
            <person name="Kobayashi T."/>
            <person name="Hitomi J."/>
            <person name="Kawai S."/>
            <person name="Ito S."/>
        </authorList>
    </citation>
    <scope>NUCLEOTIDE SEQUENCE [LARGE SCALE GENOMIC DNA]</scope>
    <source>
        <strain evidence="1 2">KSM-K16</strain>
    </source>
</reference>
<reference evidence="1 2" key="3">
    <citation type="journal article" date="1997" name="Protein Eng.">
        <title>High-resolution crystal structure of M-protease: phylogeny aided analysis of the high-alkaline adaptation mechanism.</title>
        <authorList>
            <person name="Shirai T."/>
            <person name="Suzuki A."/>
            <person name="Yamane T."/>
            <person name="Ashida T."/>
            <person name="Kobayashi T."/>
            <person name="Ito S."/>
        </authorList>
    </citation>
    <scope>NUCLEOTIDE SEQUENCE [LARGE SCALE GENOMIC DNA]</scope>
    <source>
        <strain evidence="1 2">KSM-K16</strain>
    </source>
</reference>
<sequence>MFVVSSWLQTEQGKPVVCLVFCATFFGWKCVFGKWQKRGSKPFFFMLSSVIMMKNGRCNHKMTTNDRDFDQLFSLVTEMRKVMIDMKNDMETRFDQVESRFSEMDKRFDDMKSNMETRFLKVDKRFDEMKEEHVVMNRRIGNLETAQLETNARLSKVEDSQMKTAAALTAIADAIKERTK</sequence>
<accession>Q5WJ24</accession>
<dbReference type="STRING" id="66692.ABC1093"/>
<dbReference type="Gene3D" id="6.10.250.2540">
    <property type="match status" value="1"/>
</dbReference>
<evidence type="ECO:0000313" key="2">
    <source>
        <dbReference type="Proteomes" id="UP000001168"/>
    </source>
</evidence>
<name>Q5WJ24_SHOC1</name>
<organism evidence="1 2">
    <name type="scientific">Shouchella clausii (strain KSM-K16)</name>
    <name type="common">Alkalihalobacillus clausii</name>
    <dbReference type="NCBI Taxonomy" id="66692"/>
    <lineage>
        <taxon>Bacteria</taxon>
        <taxon>Bacillati</taxon>
        <taxon>Bacillota</taxon>
        <taxon>Bacilli</taxon>
        <taxon>Bacillales</taxon>
        <taxon>Bacillaceae</taxon>
        <taxon>Shouchella</taxon>
    </lineage>
</organism>
<dbReference type="Proteomes" id="UP000001168">
    <property type="component" value="Chromosome"/>
</dbReference>
<reference evidence="1 2" key="5">
    <citation type="journal article" date="2007" name="Extremophiles">
        <title>Intragenomic diversity of the V1 regions of 16S rRNA genes in high-alkaline protease-producing Bacillus clausii spp.</title>
        <authorList>
            <person name="Kageyama Y."/>
            <person name="Takaki Y."/>
            <person name="Shimamura S."/>
            <person name="Nishi S."/>
            <person name="Nogi Y."/>
            <person name="Uchimura K."/>
            <person name="Kobayashi T."/>
            <person name="Hitomi J."/>
            <person name="Ozaki K."/>
            <person name="Kawai S."/>
            <person name="Ito S."/>
            <person name="Horikoshi K."/>
        </authorList>
    </citation>
    <scope>NUCLEOTIDE SEQUENCE [LARGE SCALE GENOMIC DNA]</scope>
    <source>
        <strain evidence="1 2">KSM-K16</strain>
    </source>
</reference>